<organism evidence="4 5">
    <name type="scientific">Coccomyxa viridis</name>
    <dbReference type="NCBI Taxonomy" id="1274662"/>
    <lineage>
        <taxon>Eukaryota</taxon>
        <taxon>Viridiplantae</taxon>
        <taxon>Chlorophyta</taxon>
        <taxon>core chlorophytes</taxon>
        <taxon>Trebouxiophyceae</taxon>
        <taxon>Trebouxiophyceae incertae sedis</taxon>
        <taxon>Coccomyxaceae</taxon>
        <taxon>Coccomyxa</taxon>
    </lineage>
</organism>
<dbReference type="SUPFAM" id="SSF50978">
    <property type="entry name" value="WD40 repeat-like"/>
    <property type="match status" value="1"/>
</dbReference>
<dbReference type="Pfam" id="PF00929">
    <property type="entry name" value="RNase_T"/>
    <property type="match status" value="1"/>
</dbReference>
<dbReference type="InterPro" id="IPR001680">
    <property type="entry name" value="WD40_rpt"/>
</dbReference>
<feature type="compositionally biased region" description="Low complexity" evidence="2">
    <location>
        <begin position="1026"/>
        <end position="1039"/>
    </location>
</feature>
<keyword evidence="1" id="KW-0853">WD repeat</keyword>
<evidence type="ECO:0000313" key="5">
    <source>
        <dbReference type="Proteomes" id="UP001497392"/>
    </source>
</evidence>
<feature type="compositionally biased region" description="Low complexity" evidence="2">
    <location>
        <begin position="996"/>
        <end position="1005"/>
    </location>
</feature>
<dbReference type="SMART" id="SM00479">
    <property type="entry name" value="EXOIII"/>
    <property type="match status" value="1"/>
</dbReference>
<dbReference type="InterPro" id="IPR012337">
    <property type="entry name" value="RNaseH-like_sf"/>
</dbReference>
<feature type="domain" description="Exonuclease" evidence="3">
    <location>
        <begin position="1214"/>
        <end position="1396"/>
    </location>
</feature>
<dbReference type="InterPro" id="IPR048841">
    <property type="entry name" value="PAN2_N"/>
</dbReference>
<dbReference type="SUPFAM" id="SSF53098">
    <property type="entry name" value="Ribonuclease H-like"/>
    <property type="match status" value="1"/>
</dbReference>
<feature type="region of interest" description="Disordered" evidence="2">
    <location>
        <begin position="615"/>
        <end position="643"/>
    </location>
</feature>
<comment type="caution">
    <text evidence="4">The sequence shown here is derived from an EMBL/GenBank/DDBJ whole genome shotgun (WGS) entry which is preliminary data.</text>
</comment>
<keyword evidence="5" id="KW-1185">Reference proteome</keyword>
<dbReference type="CDD" id="cd06143">
    <property type="entry name" value="PAN2_exo"/>
    <property type="match status" value="1"/>
</dbReference>
<evidence type="ECO:0000313" key="4">
    <source>
        <dbReference type="EMBL" id="CAL5225176.1"/>
    </source>
</evidence>
<dbReference type="Gene3D" id="3.30.420.10">
    <property type="entry name" value="Ribonuclease H-like superfamily/Ribonuclease H"/>
    <property type="match status" value="1"/>
</dbReference>
<dbReference type="Gene3D" id="3.90.70.10">
    <property type="entry name" value="Cysteine proteinases"/>
    <property type="match status" value="2"/>
</dbReference>
<feature type="region of interest" description="Disordered" evidence="2">
    <location>
        <begin position="905"/>
        <end position="1005"/>
    </location>
</feature>
<feature type="compositionally biased region" description="Polar residues" evidence="2">
    <location>
        <begin position="986"/>
        <end position="995"/>
    </location>
</feature>
<gene>
    <name evidence="4" type="primary">g7957</name>
    <name evidence="4" type="ORF">VP750_LOCUS6835</name>
</gene>
<feature type="compositionally biased region" description="Basic and acidic residues" evidence="2">
    <location>
        <begin position="971"/>
        <end position="983"/>
    </location>
</feature>
<dbReference type="PROSITE" id="PS50082">
    <property type="entry name" value="WD_REPEATS_2"/>
    <property type="match status" value="1"/>
</dbReference>
<dbReference type="Pfam" id="PF13423">
    <property type="entry name" value="UCH_1"/>
    <property type="match status" value="1"/>
</dbReference>
<feature type="region of interest" description="Disordered" evidence="2">
    <location>
        <begin position="1019"/>
        <end position="1085"/>
    </location>
</feature>
<dbReference type="PANTHER" id="PTHR15728:SF0">
    <property type="entry name" value="PAN2-PAN3 DEADENYLATION COMPLEX CATALYTIC SUBUNIT PAN2"/>
    <property type="match status" value="1"/>
</dbReference>
<dbReference type="InterPro" id="IPR028881">
    <property type="entry name" value="PAN2_UCH_dom"/>
</dbReference>
<feature type="region of interest" description="Disordered" evidence="2">
    <location>
        <begin position="822"/>
        <end position="846"/>
    </location>
</feature>
<protein>
    <submittedName>
        <fullName evidence="4">G7957 protein</fullName>
    </submittedName>
</protein>
<dbReference type="InterPro" id="IPR050785">
    <property type="entry name" value="PAN2-PAN3_catalytic_subunit"/>
</dbReference>
<dbReference type="Pfam" id="PF20770">
    <property type="entry name" value="PAN2_N"/>
    <property type="match status" value="1"/>
</dbReference>
<accession>A0ABP1G0B4</accession>
<dbReference type="InterPro" id="IPR036397">
    <property type="entry name" value="RNaseH_sf"/>
</dbReference>
<dbReference type="InterPro" id="IPR038765">
    <property type="entry name" value="Papain-like_cys_pep_sf"/>
</dbReference>
<feature type="region of interest" description="Disordered" evidence="2">
    <location>
        <begin position="436"/>
        <end position="457"/>
    </location>
</feature>
<dbReference type="InterPro" id="IPR015943">
    <property type="entry name" value="WD40/YVTN_repeat-like_dom_sf"/>
</dbReference>
<name>A0ABP1G0B4_9CHLO</name>
<dbReference type="SUPFAM" id="SSF54001">
    <property type="entry name" value="Cysteine proteinases"/>
    <property type="match status" value="1"/>
</dbReference>
<evidence type="ECO:0000256" key="1">
    <source>
        <dbReference type="PROSITE-ProRule" id="PRU00221"/>
    </source>
</evidence>
<sequence>MLSGALYKATPVHPALKESVTCTAFASEQELVWAGTASGGLFALQCPDLQNYSHAKAHRQPTLDAVAVGDGIVSASADWIRFQNTGSVPKLTVPASQVDADGFAALCLEPYSRGRILAAYSSSPSQVADAEAAAAGGIATIDLGTKKVVSKGEVLEAPCILRAPAARGLVAVGLTGGSVLLVDPRAKMAAQHSIAAHSAGLADVDVRGDMLATCGYGTRQGQIISDSCVKVYDLRSVPRMTSSFVFNSGPTLLRFHPKLSSTLLVGSARGVFTLADANGAAYSRYEQLEAQQDSIVSCDMSPSGEELVFGSAGGYLHLWALNAEPCVSQLSQPLEQVPRLASLPAITLTESDSFALAAVYPPEQGRLLSDVKPHERRWKLLPPRKVHPAVLQSLKQVDFVGHAQNPHFKRGLPKGEAARLAALFVNLRVEPRANDLNINSESSRQAEKRAAAGQSGLPDMYNQVNMRALHSSRFEDFDFGRHNPTRFAGLENEIANCYANALLQVLYFIPGMRRIMLEVPPDPADEFSLLDETALLFRMLLAGGPEACQATNLLRALRQNKGAAALGLLETHEQRSGENSDIEVETNKDKQLQRRVQSLQRFLMTRLKAELAQRAPAQLADQETSAPGAMDQTDAGGKGEEETPTALANGLEQLFAVVMHQKIQCLGRESASKVEESISYQVELKYLPASERPTQTAGQAQPLSFRPGELPKQAAKLPQWGPDQERPSFSALLASSLKADARMRAWYDASLGYQQVQQTRLPKALPKVLVLSCGLLDVTDLVWWQPHHNPLEKDGIRRQSTAWLPGAIEVASDPDNAEVRVREADSARDLASATDEAQEGTNGPRTRAVYELTALVAHIMGDAEEQERLRKKRERAEPGKAEGHIVAHIKVPGCYLKAGRGYQPDSAHIGSPGQSPLSFSNPRRPPPFRTSPLQPSQNPARPSAEQPTDAADSASTAGQLSGGPDQGDAAAEGKEQVDLEQGPHHASSNAASSTPAEPEAVAVAERAEHAAAAVAAEGLELDRSSEPAAMAAARSGSLAPGDAEDFRRRSMGSRPSEAPQPGRLSMDSRPDVSPSQAAAGVSQNRLQADLSTTAADISVPGLQPISVKRVLSASLNRPAAPQWLLFNDFSVSPAPPSEVTQLYGVQKVPCLLYYTQVASMDAASAAEAPAPAPVVSFDSFRSLCNTLPLQHSKVKLKKPTFTPLGPDESPKPGTLLAIDTEFVAHSPPDKVFKGGVEIETRPSRLGLGRVSVLRGEGPLTGEPCIDDYIRATEPIYDYMTKWSGLVPGDLDPNLSPHHLTTLKKAYLKLRYLVDVGCIFVGHGLKKDFRMLNILVPPAQVVDTVELFHFKRQRKLSLRFLASYLLGASIQKDTHDSIVDARTALQLFQVYEKLNAEGRFQEKLLEVYRWGKANGWDVAPSAESTRQGT</sequence>
<proteinExistence type="predicted"/>
<dbReference type="EMBL" id="CAXHTA020000012">
    <property type="protein sequence ID" value="CAL5225176.1"/>
    <property type="molecule type" value="Genomic_DNA"/>
</dbReference>
<dbReference type="InterPro" id="IPR036322">
    <property type="entry name" value="WD40_repeat_dom_sf"/>
</dbReference>
<feature type="compositionally biased region" description="Polar residues" evidence="2">
    <location>
        <begin position="1073"/>
        <end position="1085"/>
    </location>
</feature>
<reference evidence="4 5" key="1">
    <citation type="submission" date="2024-06" db="EMBL/GenBank/DDBJ databases">
        <authorList>
            <person name="Kraege A."/>
            <person name="Thomma B."/>
        </authorList>
    </citation>
    <scope>NUCLEOTIDE SEQUENCE [LARGE SCALE GENOMIC DNA]</scope>
</reference>
<dbReference type="InterPro" id="IPR013520">
    <property type="entry name" value="Ribonucl_H"/>
</dbReference>
<dbReference type="PANTHER" id="PTHR15728">
    <property type="entry name" value="DEADENYLATION COMPLEX CATALYTIC SUBUNIT PAN2"/>
    <property type="match status" value="1"/>
</dbReference>
<feature type="repeat" description="WD" evidence="1">
    <location>
        <begin position="288"/>
        <end position="329"/>
    </location>
</feature>
<dbReference type="Gene3D" id="2.130.10.10">
    <property type="entry name" value="YVTN repeat-like/Quinoprotein amine dehydrogenase"/>
    <property type="match status" value="1"/>
</dbReference>
<dbReference type="Proteomes" id="UP001497392">
    <property type="component" value="Unassembled WGS sequence"/>
</dbReference>
<evidence type="ECO:0000259" key="3">
    <source>
        <dbReference type="SMART" id="SM00479"/>
    </source>
</evidence>
<evidence type="ECO:0000256" key="2">
    <source>
        <dbReference type="SAM" id="MobiDB-lite"/>
    </source>
</evidence>